<organism evidence="1 2">
    <name type="scientific">Lacticaseibacillus suilingensis</name>
    <dbReference type="NCBI Taxonomy" id="2799577"/>
    <lineage>
        <taxon>Bacteria</taxon>
        <taxon>Bacillati</taxon>
        <taxon>Bacillota</taxon>
        <taxon>Bacilli</taxon>
        <taxon>Lactobacillales</taxon>
        <taxon>Lactobacillaceae</taxon>
        <taxon>Lacticaseibacillus</taxon>
    </lineage>
</organism>
<keyword evidence="2" id="KW-1185">Reference proteome</keyword>
<evidence type="ECO:0000313" key="2">
    <source>
        <dbReference type="Proteomes" id="UP001597199"/>
    </source>
</evidence>
<protein>
    <submittedName>
        <fullName evidence="1">Uncharacterized protein</fullName>
    </submittedName>
</protein>
<evidence type="ECO:0000313" key="1">
    <source>
        <dbReference type="EMBL" id="MFD1399664.1"/>
    </source>
</evidence>
<gene>
    <name evidence="1" type="ORF">ACFQ41_10130</name>
</gene>
<proteinExistence type="predicted"/>
<sequence>MNLSTYERLRRIRNLAIIRGNGYEWLEKLAWMKMRETMKEGETK</sequence>
<name>A0ABW4BGM9_9LACO</name>
<reference evidence="2" key="1">
    <citation type="journal article" date="2019" name="Int. J. Syst. Evol. Microbiol.">
        <title>The Global Catalogue of Microorganisms (GCM) 10K type strain sequencing project: providing services to taxonomists for standard genome sequencing and annotation.</title>
        <authorList>
            <consortium name="The Broad Institute Genomics Platform"/>
            <consortium name="The Broad Institute Genome Sequencing Center for Infectious Disease"/>
            <person name="Wu L."/>
            <person name="Ma J."/>
        </authorList>
    </citation>
    <scope>NUCLEOTIDE SEQUENCE [LARGE SCALE GENOMIC DNA]</scope>
    <source>
        <strain evidence="2">CCM 9110</strain>
    </source>
</reference>
<comment type="caution">
    <text evidence="1">The sequence shown here is derived from an EMBL/GenBank/DDBJ whole genome shotgun (WGS) entry which is preliminary data.</text>
</comment>
<accession>A0ABW4BGM9</accession>
<dbReference type="RefSeq" id="WP_268886767.1">
    <property type="nucleotide sequence ID" value="NZ_BOLV01000014.1"/>
</dbReference>
<dbReference type="Proteomes" id="UP001597199">
    <property type="component" value="Unassembled WGS sequence"/>
</dbReference>
<dbReference type="EMBL" id="JBHTOA010000035">
    <property type="protein sequence ID" value="MFD1399664.1"/>
    <property type="molecule type" value="Genomic_DNA"/>
</dbReference>